<keyword evidence="1" id="KW-0433">Leucine-rich repeat</keyword>
<reference evidence="5" key="1">
    <citation type="submission" date="2025-08" db="UniProtKB">
        <authorList>
            <consortium name="Ensembl"/>
        </authorList>
    </citation>
    <scope>IDENTIFICATION</scope>
</reference>
<feature type="compositionally biased region" description="Basic and acidic residues" evidence="4">
    <location>
        <begin position="317"/>
        <end position="334"/>
    </location>
</feature>
<reference evidence="5" key="2">
    <citation type="submission" date="2025-09" db="UniProtKB">
        <authorList>
            <consortium name="Ensembl"/>
        </authorList>
    </citation>
    <scope>IDENTIFICATION</scope>
</reference>
<dbReference type="SMART" id="SM00369">
    <property type="entry name" value="LRR_TYP"/>
    <property type="match status" value="6"/>
</dbReference>
<evidence type="ECO:0008006" key="7">
    <source>
        <dbReference type="Google" id="ProtNLM"/>
    </source>
</evidence>
<evidence type="ECO:0000313" key="6">
    <source>
        <dbReference type="Proteomes" id="UP000264820"/>
    </source>
</evidence>
<keyword evidence="2" id="KW-0732">Signal</keyword>
<dbReference type="Ensembl" id="ENSHCOT00000024620.1">
    <property type="protein sequence ID" value="ENSHCOP00000016463.1"/>
    <property type="gene ID" value="ENSHCOG00000020203.1"/>
</dbReference>
<organism evidence="5 6">
    <name type="scientific">Hippocampus comes</name>
    <name type="common">Tiger tail seahorse</name>
    <dbReference type="NCBI Taxonomy" id="109280"/>
    <lineage>
        <taxon>Eukaryota</taxon>
        <taxon>Metazoa</taxon>
        <taxon>Chordata</taxon>
        <taxon>Craniata</taxon>
        <taxon>Vertebrata</taxon>
        <taxon>Euteleostomi</taxon>
        <taxon>Actinopterygii</taxon>
        <taxon>Neopterygii</taxon>
        <taxon>Teleostei</taxon>
        <taxon>Neoteleostei</taxon>
        <taxon>Acanthomorphata</taxon>
        <taxon>Syngnathiaria</taxon>
        <taxon>Syngnathiformes</taxon>
        <taxon>Syngnathoidei</taxon>
        <taxon>Syngnathidae</taxon>
        <taxon>Hippocampus</taxon>
    </lineage>
</organism>
<dbReference type="STRING" id="109280.ENSHCOP00000016463"/>
<dbReference type="InterPro" id="IPR001611">
    <property type="entry name" value="Leu-rich_rpt"/>
</dbReference>
<dbReference type="GO" id="GO:0005886">
    <property type="term" value="C:plasma membrane"/>
    <property type="evidence" value="ECO:0007669"/>
    <property type="project" value="TreeGrafter"/>
</dbReference>
<dbReference type="AlphaFoldDB" id="A0A3Q2YGA3"/>
<dbReference type="FunFam" id="3.80.10.10:FF:000169">
    <property type="entry name" value="TLR4 interactor with leucine rich repeats"/>
    <property type="match status" value="1"/>
</dbReference>
<evidence type="ECO:0000256" key="4">
    <source>
        <dbReference type="SAM" id="MobiDB-lite"/>
    </source>
</evidence>
<evidence type="ECO:0000256" key="2">
    <source>
        <dbReference type="ARBA" id="ARBA00022729"/>
    </source>
</evidence>
<feature type="region of interest" description="Disordered" evidence="4">
    <location>
        <begin position="309"/>
        <end position="334"/>
    </location>
</feature>
<protein>
    <recommendedName>
        <fullName evidence="7">LRRNT domain-containing protein</fullName>
    </recommendedName>
</protein>
<proteinExistence type="predicted"/>
<dbReference type="InterPro" id="IPR050541">
    <property type="entry name" value="LRR_TM_domain-containing"/>
</dbReference>
<name>A0A3Q2YGA3_HIPCM</name>
<dbReference type="Pfam" id="PF13855">
    <property type="entry name" value="LRR_8"/>
    <property type="match status" value="2"/>
</dbReference>
<dbReference type="SUPFAM" id="SSF52058">
    <property type="entry name" value="L domain-like"/>
    <property type="match status" value="1"/>
</dbReference>
<dbReference type="GeneTree" id="ENSGT00940000156906"/>
<dbReference type="OMA" id="INLNCEH"/>
<dbReference type="PANTHER" id="PTHR24369:SF210">
    <property type="entry name" value="CHAOPTIN-RELATED"/>
    <property type="match status" value="1"/>
</dbReference>
<keyword evidence="6" id="KW-1185">Reference proteome</keyword>
<evidence type="ECO:0000313" key="5">
    <source>
        <dbReference type="Ensembl" id="ENSHCOP00000016463.1"/>
    </source>
</evidence>
<sequence length="334" mass="37342">SINLNCEHFFLKNVFIPYSVSILPYELGQNTFITDYFLAGICVVLLCLRGFASPGVCPDRCDCQQPQRLTCANRGLRFVPPQSGDREEVLVLSLGGNFIGNISAVDLGSFTGLVRLDLQFNQIQSIHPRAFEKLYHLEELYLGHNHLSEIHTGTLQPLKKLTVLYGNNNDIIEITPGLFDTLDRLVKLRLDGNKIQSLQDSLFKDLDNLRYLHLESNQLQHIHRNAFSKLANLRFLNLSRNKLPALRGAPTFSLRRNFKGLVFHSVGSPAGPMGSGKLAQVLLGWVAMCLAPIQVAYCQTANGNGPLQASRFTSTSDQREAQRVRRRGPETLRG</sequence>
<dbReference type="PROSITE" id="PS51450">
    <property type="entry name" value="LRR"/>
    <property type="match status" value="2"/>
</dbReference>
<dbReference type="PANTHER" id="PTHR24369">
    <property type="entry name" value="ANTIGEN BSP, PUTATIVE-RELATED"/>
    <property type="match status" value="1"/>
</dbReference>
<dbReference type="Proteomes" id="UP000264820">
    <property type="component" value="Unplaced"/>
</dbReference>
<dbReference type="InterPro" id="IPR003591">
    <property type="entry name" value="Leu-rich_rpt_typical-subtyp"/>
</dbReference>
<accession>A0A3Q2YGA3</accession>
<dbReference type="InterPro" id="IPR032675">
    <property type="entry name" value="LRR_dom_sf"/>
</dbReference>
<keyword evidence="3" id="KW-0677">Repeat</keyword>
<evidence type="ECO:0000256" key="1">
    <source>
        <dbReference type="ARBA" id="ARBA00022614"/>
    </source>
</evidence>
<dbReference type="Gene3D" id="3.80.10.10">
    <property type="entry name" value="Ribonuclease Inhibitor"/>
    <property type="match status" value="1"/>
</dbReference>
<evidence type="ECO:0000256" key="3">
    <source>
        <dbReference type="ARBA" id="ARBA00022737"/>
    </source>
</evidence>